<sequence>MTDLLLLAFIFLIAAIVVVPVAARFGLGSVLGYLIAGVLISPLLGFLHVDVMAIQHVAEFGVVIMLFLIGLELDPKTLWSLRMRILGLGGGQVILTTLVITIACLMLDIRWSYALAAGLILSLSSTAIVLQTLNEKGWTRSEGGQASFSVLLFQDIAVIPMLAFMPLLASPELVATISSANGGGESELVGDHGESLSLVEGLPTWLALIVTSAAVGAVVIAGQFLARPIFRFIAATRVHELFTAVALMIVVGIALLMSLVGLSPALGTFIAGVVLANNEYRHELEANIEPFRGLLLGLFFITVGAGMDFGLLVSDFRNIIAVTFGVMAAKVVILYLLCFAFRPRGAQHWLVALGLSQMGEFGFVLLAFTDAQGILPDEMSDHLLLSITLSMLITPLVFLMWEKLIAPIFSRKQADREADEIEETHKIIIAGRGRVGGIVDNLLTALGHQATVIDYNSGHLNILKTFGVHAYYGDATRPDLLRAAGIEDASILVVTLDGKEQINTLVKHVLETYPHVHIVARAVDREHVYQLWSLGCRDIIRETFDSSVRIGRSVLIAMGTSPEKAQRISDAFTELDKKSLRRTAAVYDLFTPSHKNDEFIRVVREIRNQFGPALKDKLSDDLKDD</sequence>
<dbReference type="EMBL" id="JBHSSW010000012">
    <property type="protein sequence ID" value="MFC6198685.1"/>
    <property type="molecule type" value="Genomic_DNA"/>
</dbReference>
<reference evidence="13" key="1">
    <citation type="journal article" date="2019" name="Int. J. Syst. Evol. Microbiol.">
        <title>The Global Catalogue of Microorganisms (GCM) 10K type strain sequencing project: providing services to taxonomists for standard genome sequencing and annotation.</title>
        <authorList>
            <consortium name="The Broad Institute Genomics Platform"/>
            <consortium name="The Broad Institute Genome Sequencing Center for Infectious Disease"/>
            <person name="Wu L."/>
            <person name="Ma J."/>
        </authorList>
    </citation>
    <scope>NUCLEOTIDE SEQUENCE [LARGE SCALE GENOMIC DNA]</scope>
    <source>
        <strain evidence="13">CGMCC-1.15741</strain>
    </source>
</reference>
<feature type="transmembrane region" description="Helical" evidence="10">
    <location>
        <begin position="319"/>
        <end position="341"/>
    </location>
</feature>
<evidence type="ECO:0000256" key="2">
    <source>
        <dbReference type="ARBA" id="ARBA00022448"/>
    </source>
</evidence>
<evidence type="ECO:0000256" key="1">
    <source>
        <dbReference type="ARBA" id="ARBA00004141"/>
    </source>
</evidence>
<evidence type="ECO:0000256" key="7">
    <source>
        <dbReference type="ARBA" id="ARBA00022989"/>
    </source>
</evidence>
<accession>A0ABW1SAR7</accession>
<dbReference type="Proteomes" id="UP001596303">
    <property type="component" value="Unassembled WGS sequence"/>
</dbReference>
<feature type="transmembrane region" description="Helical" evidence="10">
    <location>
        <begin position="6"/>
        <end position="23"/>
    </location>
</feature>
<feature type="transmembrane region" description="Helical" evidence="10">
    <location>
        <begin position="238"/>
        <end position="256"/>
    </location>
</feature>
<dbReference type="Gene3D" id="1.20.1530.20">
    <property type="match status" value="1"/>
</dbReference>
<feature type="transmembrane region" description="Helical" evidence="10">
    <location>
        <begin position="383"/>
        <end position="401"/>
    </location>
</feature>
<keyword evidence="2" id="KW-0813">Transport</keyword>
<keyword evidence="8" id="KW-0406">Ion transport</keyword>
<evidence type="ECO:0000313" key="12">
    <source>
        <dbReference type="EMBL" id="MFC6198685.1"/>
    </source>
</evidence>
<feature type="transmembrane region" description="Helical" evidence="10">
    <location>
        <begin position="205"/>
        <end position="226"/>
    </location>
</feature>
<keyword evidence="13" id="KW-1185">Reference proteome</keyword>
<dbReference type="InterPro" id="IPR006153">
    <property type="entry name" value="Cation/H_exchanger_TM"/>
</dbReference>
<dbReference type="Pfam" id="PF02254">
    <property type="entry name" value="TrkA_N"/>
    <property type="match status" value="1"/>
</dbReference>
<dbReference type="InterPro" id="IPR038770">
    <property type="entry name" value="Na+/solute_symporter_sf"/>
</dbReference>
<evidence type="ECO:0000313" key="13">
    <source>
        <dbReference type="Proteomes" id="UP001596303"/>
    </source>
</evidence>
<feature type="transmembrane region" description="Helical" evidence="10">
    <location>
        <begin position="85"/>
        <end position="107"/>
    </location>
</feature>
<evidence type="ECO:0000256" key="9">
    <source>
        <dbReference type="ARBA" id="ARBA00023136"/>
    </source>
</evidence>
<keyword evidence="9 10" id="KW-0472">Membrane</keyword>
<dbReference type="PANTHER" id="PTHR46157:SF4">
    <property type="entry name" value="K(+) EFFLUX ANTIPORTER 3, CHLOROPLASTIC"/>
    <property type="match status" value="1"/>
</dbReference>
<proteinExistence type="predicted"/>
<organism evidence="12 13">
    <name type="scientific">Ponticaulis profundi</name>
    <dbReference type="NCBI Taxonomy" id="2665222"/>
    <lineage>
        <taxon>Bacteria</taxon>
        <taxon>Pseudomonadati</taxon>
        <taxon>Pseudomonadota</taxon>
        <taxon>Alphaproteobacteria</taxon>
        <taxon>Hyphomonadales</taxon>
        <taxon>Hyphomonadaceae</taxon>
        <taxon>Ponticaulis</taxon>
    </lineage>
</organism>
<gene>
    <name evidence="12" type="ORF">ACFQDM_11365</name>
</gene>
<dbReference type="InterPro" id="IPR003148">
    <property type="entry name" value="RCK_N"/>
</dbReference>
<keyword evidence="7 10" id="KW-1133">Transmembrane helix</keyword>
<feature type="transmembrane region" description="Helical" evidence="10">
    <location>
        <begin position="292"/>
        <end position="313"/>
    </location>
</feature>
<keyword evidence="5 10" id="KW-0812">Transmembrane</keyword>
<evidence type="ECO:0000256" key="4">
    <source>
        <dbReference type="ARBA" id="ARBA00022538"/>
    </source>
</evidence>
<protein>
    <submittedName>
        <fullName evidence="12">Cation:proton antiporter</fullName>
    </submittedName>
</protein>
<keyword evidence="3" id="KW-0050">Antiport</keyword>
<comment type="subcellular location">
    <subcellularLocation>
        <location evidence="1">Membrane</location>
        <topology evidence="1">Multi-pass membrane protein</topology>
    </subcellularLocation>
</comment>
<dbReference type="PANTHER" id="PTHR46157">
    <property type="entry name" value="K(+) EFFLUX ANTIPORTER 3, CHLOROPLASTIC"/>
    <property type="match status" value="1"/>
</dbReference>
<comment type="caution">
    <text evidence="12">The sequence shown here is derived from an EMBL/GenBank/DDBJ whole genome shotgun (WGS) entry which is preliminary data.</text>
</comment>
<evidence type="ECO:0000256" key="5">
    <source>
        <dbReference type="ARBA" id="ARBA00022692"/>
    </source>
</evidence>
<dbReference type="SUPFAM" id="SSF51735">
    <property type="entry name" value="NAD(P)-binding Rossmann-fold domains"/>
    <property type="match status" value="1"/>
</dbReference>
<evidence type="ECO:0000259" key="11">
    <source>
        <dbReference type="PROSITE" id="PS51201"/>
    </source>
</evidence>
<dbReference type="Gene3D" id="3.40.50.720">
    <property type="entry name" value="NAD(P)-binding Rossmann-like Domain"/>
    <property type="match status" value="1"/>
</dbReference>
<feature type="domain" description="RCK N-terminal" evidence="11">
    <location>
        <begin position="424"/>
        <end position="548"/>
    </location>
</feature>
<keyword evidence="4" id="KW-0633">Potassium transport</keyword>
<dbReference type="PROSITE" id="PS51201">
    <property type="entry name" value="RCK_N"/>
    <property type="match status" value="1"/>
</dbReference>
<dbReference type="Pfam" id="PF00999">
    <property type="entry name" value="Na_H_Exchanger"/>
    <property type="match status" value="1"/>
</dbReference>
<dbReference type="InterPro" id="IPR036291">
    <property type="entry name" value="NAD(P)-bd_dom_sf"/>
</dbReference>
<feature type="transmembrane region" description="Helical" evidence="10">
    <location>
        <begin position="348"/>
        <end position="368"/>
    </location>
</feature>
<feature type="transmembrane region" description="Helical" evidence="10">
    <location>
        <begin position="113"/>
        <end position="134"/>
    </location>
</feature>
<keyword evidence="6" id="KW-0630">Potassium</keyword>
<dbReference type="PRINTS" id="PR00335">
    <property type="entry name" value="KUPTAKETRKA"/>
</dbReference>
<evidence type="ECO:0000256" key="8">
    <source>
        <dbReference type="ARBA" id="ARBA00023065"/>
    </source>
</evidence>
<feature type="transmembrane region" description="Helical" evidence="10">
    <location>
        <begin position="53"/>
        <end position="73"/>
    </location>
</feature>
<name>A0ABW1SAR7_9PROT</name>
<evidence type="ECO:0000256" key="6">
    <source>
        <dbReference type="ARBA" id="ARBA00022958"/>
    </source>
</evidence>
<evidence type="ECO:0000256" key="10">
    <source>
        <dbReference type="SAM" id="Phobius"/>
    </source>
</evidence>
<evidence type="ECO:0000256" key="3">
    <source>
        <dbReference type="ARBA" id="ARBA00022449"/>
    </source>
</evidence>
<dbReference type="InterPro" id="IPR006036">
    <property type="entry name" value="K_uptake_TrkA"/>
</dbReference>
<feature type="transmembrane region" description="Helical" evidence="10">
    <location>
        <begin position="146"/>
        <end position="169"/>
    </location>
</feature>
<dbReference type="RefSeq" id="WP_377379103.1">
    <property type="nucleotide sequence ID" value="NZ_JBHSSW010000012.1"/>
</dbReference>
<feature type="transmembrane region" description="Helical" evidence="10">
    <location>
        <begin position="30"/>
        <end position="47"/>
    </location>
</feature>